<evidence type="ECO:0000313" key="5">
    <source>
        <dbReference type="EMBL" id="BAH93083.1"/>
    </source>
</evidence>
<dbReference type="InterPro" id="IPR016024">
    <property type="entry name" value="ARM-type_fold"/>
</dbReference>
<evidence type="ECO:0000256" key="3">
    <source>
        <dbReference type="PROSITE-ProRule" id="PRU00317"/>
    </source>
</evidence>
<dbReference type="PROSITE" id="PS50302">
    <property type="entry name" value="PUM"/>
    <property type="match status" value="1"/>
</dbReference>
<keyword evidence="2" id="KW-0810">Translation regulation</keyword>
<gene>
    <name evidence="5" type="ordered locus">Os05g0327100</name>
</gene>
<dbReference type="InterPro" id="IPR001313">
    <property type="entry name" value="Pumilio_RNA-bd_rpt"/>
</dbReference>
<proteinExistence type="predicted"/>
<reference evidence="6" key="2">
    <citation type="journal article" date="2008" name="Nucleic Acids Res.">
        <title>The rice annotation project database (RAP-DB): 2008 update.</title>
        <authorList>
            <consortium name="The rice annotation project (RAP)"/>
        </authorList>
    </citation>
    <scope>GENOME REANNOTATION</scope>
    <source>
        <strain evidence="6">cv. Nipponbare</strain>
    </source>
</reference>
<organism evidence="5 6">
    <name type="scientific">Oryza sativa subsp. japonica</name>
    <name type="common">Rice</name>
    <dbReference type="NCBI Taxonomy" id="39947"/>
    <lineage>
        <taxon>Eukaryota</taxon>
        <taxon>Viridiplantae</taxon>
        <taxon>Streptophyta</taxon>
        <taxon>Embryophyta</taxon>
        <taxon>Tracheophyta</taxon>
        <taxon>Spermatophyta</taxon>
        <taxon>Magnoliopsida</taxon>
        <taxon>Liliopsida</taxon>
        <taxon>Poales</taxon>
        <taxon>Poaceae</taxon>
        <taxon>BOP clade</taxon>
        <taxon>Oryzoideae</taxon>
        <taxon>Oryzeae</taxon>
        <taxon>Oryzinae</taxon>
        <taxon>Oryza</taxon>
        <taxon>Oryza sativa</taxon>
    </lineage>
</organism>
<name>C7J299_ORYSJ</name>
<evidence type="ECO:0000313" key="6">
    <source>
        <dbReference type="Proteomes" id="UP000000763"/>
    </source>
</evidence>
<keyword evidence="1" id="KW-0677">Repeat</keyword>
<dbReference type="GO" id="GO:0003723">
    <property type="term" value="F:RNA binding"/>
    <property type="evidence" value="ECO:0007669"/>
    <property type="project" value="InterPro"/>
</dbReference>
<evidence type="ECO:0000259" key="4">
    <source>
        <dbReference type="PROSITE" id="PS50303"/>
    </source>
</evidence>
<dbReference type="PROSITE" id="PS50303">
    <property type="entry name" value="PUM_HD"/>
    <property type="match status" value="1"/>
</dbReference>
<dbReference type="InterPro" id="IPR033133">
    <property type="entry name" value="PUM-HD"/>
</dbReference>
<dbReference type="AlphaFoldDB" id="C7J299"/>
<accession>C7J299</accession>
<dbReference type="InterPro" id="IPR011989">
    <property type="entry name" value="ARM-like"/>
</dbReference>
<evidence type="ECO:0000256" key="1">
    <source>
        <dbReference type="ARBA" id="ARBA00022737"/>
    </source>
</evidence>
<dbReference type="KEGG" id="dosa:Os05g0327100"/>
<dbReference type="Proteomes" id="UP000000763">
    <property type="component" value="Chromosome 5"/>
</dbReference>
<dbReference type="Pfam" id="PF00806">
    <property type="entry name" value="PUF"/>
    <property type="match status" value="2"/>
</dbReference>
<dbReference type="Gene3D" id="1.25.10.10">
    <property type="entry name" value="Leucine-rich Repeat Variant"/>
    <property type="match status" value="1"/>
</dbReference>
<protein>
    <submittedName>
        <fullName evidence="5">Os05g0327100 protein</fullName>
    </submittedName>
</protein>
<dbReference type="SUPFAM" id="SSF48371">
    <property type="entry name" value="ARM repeat"/>
    <property type="match status" value="1"/>
</dbReference>
<reference evidence="5 6" key="1">
    <citation type="journal article" date="2005" name="Nature">
        <title>The map-based sequence of the rice genome.</title>
        <authorList>
            <consortium name="International rice genome sequencing project (IRGSP)"/>
            <person name="Matsumoto T."/>
            <person name="Wu J."/>
            <person name="Kanamori H."/>
            <person name="Katayose Y."/>
            <person name="Fujisawa M."/>
            <person name="Namiki N."/>
            <person name="Mizuno H."/>
            <person name="Yamamoto K."/>
            <person name="Antonio B.A."/>
            <person name="Baba T."/>
            <person name="Sakata K."/>
            <person name="Nagamura Y."/>
            <person name="Aoki H."/>
            <person name="Arikawa K."/>
            <person name="Arita K."/>
            <person name="Bito T."/>
            <person name="Chiden Y."/>
            <person name="Fujitsuka N."/>
            <person name="Fukunaka R."/>
            <person name="Hamada M."/>
            <person name="Harada C."/>
            <person name="Hayashi A."/>
            <person name="Hijishita S."/>
            <person name="Honda M."/>
            <person name="Hosokawa S."/>
            <person name="Ichikawa Y."/>
            <person name="Idonuma A."/>
            <person name="Iijima M."/>
            <person name="Ikeda M."/>
            <person name="Ikeno M."/>
            <person name="Ito K."/>
            <person name="Ito S."/>
            <person name="Ito T."/>
            <person name="Ito Y."/>
            <person name="Ito Y."/>
            <person name="Iwabuchi A."/>
            <person name="Kamiya K."/>
            <person name="Karasawa W."/>
            <person name="Kurita K."/>
            <person name="Katagiri S."/>
            <person name="Kikuta A."/>
            <person name="Kobayashi H."/>
            <person name="Kobayashi N."/>
            <person name="Machita K."/>
            <person name="Maehara T."/>
            <person name="Masukawa M."/>
            <person name="Mizubayashi T."/>
            <person name="Mukai Y."/>
            <person name="Nagasaki H."/>
            <person name="Nagata Y."/>
            <person name="Naito S."/>
            <person name="Nakashima M."/>
            <person name="Nakama Y."/>
            <person name="Nakamichi Y."/>
            <person name="Nakamura M."/>
            <person name="Meguro A."/>
            <person name="Negishi M."/>
            <person name="Ohta I."/>
            <person name="Ohta T."/>
            <person name="Okamoto M."/>
            <person name="Ono N."/>
            <person name="Saji S."/>
            <person name="Sakaguchi M."/>
            <person name="Sakai K."/>
            <person name="Shibata M."/>
            <person name="Shimokawa T."/>
            <person name="Song J."/>
            <person name="Takazaki Y."/>
            <person name="Terasawa K."/>
            <person name="Tsugane M."/>
            <person name="Tsuji K."/>
            <person name="Ueda S."/>
            <person name="Waki K."/>
            <person name="Yamagata H."/>
            <person name="Yamamoto M."/>
            <person name="Yamamoto S."/>
            <person name="Yamane H."/>
            <person name="Yoshiki S."/>
            <person name="Yoshihara R."/>
            <person name="Yukawa K."/>
            <person name="Zhong H."/>
            <person name="Yano M."/>
            <person name="Yuan Q."/>
            <person name="Ouyang S."/>
            <person name="Liu J."/>
            <person name="Jones K.M."/>
            <person name="Gansberger K."/>
            <person name="Moffat K."/>
            <person name="Hill J."/>
            <person name="Bera J."/>
            <person name="Fadrosh D."/>
            <person name="Jin S."/>
            <person name="Johri S."/>
            <person name="Kim M."/>
            <person name="Overton L."/>
            <person name="Reardon M."/>
            <person name="Tsitrin T."/>
            <person name="Vuong H."/>
            <person name="Weaver B."/>
            <person name="Ciecko A."/>
            <person name="Tallon L."/>
            <person name="Jackson J."/>
            <person name="Pai G."/>
            <person name="Aken S.V."/>
            <person name="Utterback T."/>
            <person name="Reidmuller S."/>
            <person name="Feldblyum T."/>
            <person name="Hsiao J."/>
            <person name="Zismann V."/>
            <person name="Iobst S."/>
            <person name="de Vazeille A.R."/>
            <person name="Buell C.R."/>
            <person name="Ying K."/>
            <person name="Li Y."/>
            <person name="Lu T."/>
            <person name="Huang Y."/>
            <person name="Zhao Q."/>
            <person name="Feng Q."/>
            <person name="Zhang L."/>
            <person name="Zhu J."/>
            <person name="Weng Q."/>
            <person name="Mu J."/>
            <person name="Lu Y."/>
            <person name="Fan D."/>
            <person name="Liu Y."/>
            <person name="Guan J."/>
            <person name="Zhang Y."/>
            <person name="Yu S."/>
            <person name="Liu X."/>
            <person name="Zhang Y."/>
            <person name="Hong G."/>
            <person name="Han B."/>
            <person name="Choisne N."/>
            <person name="Demange N."/>
            <person name="Orjeda G."/>
            <person name="Samain S."/>
            <person name="Cattolico L."/>
            <person name="Pelletier E."/>
            <person name="Couloux A."/>
            <person name="Segurens B."/>
            <person name="Wincker P."/>
            <person name="D'Hont A."/>
            <person name="Scarpelli C."/>
            <person name="Weissenbach J."/>
            <person name="Salanoubat M."/>
            <person name="Quetier F."/>
            <person name="Yu Y."/>
            <person name="Kim H.R."/>
            <person name="Rambo T."/>
            <person name="Currie J."/>
            <person name="Collura K."/>
            <person name="Luo M."/>
            <person name="Yang T."/>
            <person name="Ammiraju J.S.S."/>
            <person name="Engler F."/>
            <person name="Soderlund C."/>
            <person name="Wing R.A."/>
            <person name="Palmer L.E."/>
            <person name="de la Bastide M."/>
            <person name="Spiegel L."/>
            <person name="Nascimento L."/>
            <person name="Zutavern T."/>
            <person name="O'Shaughnessy A."/>
            <person name="Dike S."/>
            <person name="Dedhia N."/>
            <person name="Preston R."/>
            <person name="Balija V."/>
            <person name="McCombie W.R."/>
            <person name="Chow T."/>
            <person name="Chen H."/>
            <person name="Chung M."/>
            <person name="Chen C."/>
            <person name="Shaw J."/>
            <person name="Wu H."/>
            <person name="Hsiao K."/>
            <person name="Chao Y."/>
            <person name="Chu M."/>
            <person name="Cheng C."/>
            <person name="Hour A."/>
            <person name="Lee P."/>
            <person name="Lin S."/>
            <person name="Lin Y."/>
            <person name="Liou J."/>
            <person name="Liu S."/>
            <person name="Hsing Y."/>
            <person name="Raghuvanshi S."/>
            <person name="Mohanty A."/>
            <person name="Bharti A.K."/>
            <person name="Gaur A."/>
            <person name="Gupta V."/>
            <person name="Kumar D."/>
            <person name="Ravi V."/>
            <person name="Vij S."/>
            <person name="Kapur A."/>
            <person name="Khurana P."/>
            <person name="Khurana P."/>
            <person name="Khurana J.P."/>
            <person name="Tyagi A.K."/>
            <person name="Gaikwad K."/>
            <person name="Singh A."/>
            <person name="Dalal V."/>
            <person name="Srivastava S."/>
            <person name="Dixit A."/>
            <person name="Pal A.K."/>
            <person name="Ghazi I.A."/>
            <person name="Yadav M."/>
            <person name="Pandit A."/>
            <person name="Bhargava A."/>
            <person name="Sureshbabu K."/>
            <person name="Batra K."/>
            <person name="Sharma T.R."/>
            <person name="Mohapatra T."/>
            <person name="Singh N.K."/>
            <person name="Messing J."/>
            <person name="Nelson A.B."/>
            <person name="Fuks G."/>
            <person name="Kavchok S."/>
            <person name="Keizer G."/>
            <person name="Linton E."/>
            <person name="Llaca V."/>
            <person name="Song R."/>
            <person name="Tanyolac B."/>
            <person name="Young S."/>
            <person name="Ho-Il K."/>
            <person name="Hahn J.H."/>
            <person name="Sangsakoo G."/>
            <person name="Vanavichit A."/>
            <person name="de Mattos Luiz.A.T."/>
            <person name="Zimmer P.D."/>
            <person name="Malone G."/>
            <person name="Dellagostin O."/>
            <person name="de Oliveira A.C."/>
            <person name="Bevan M."/>
            <person name="Bancroft I."/>
            <person name="Minx P."/>
            <person name="Cordum H."/>
            <person name="Wilson R."/>
            <person name="Cheng Z."/>
            <person name="Jin W."/>
            <person name="Jiang J."/>
            <person name="Leong S.A."/>
            <person name="Iwama H."/>
            <person name="Gojobori T."/>
            <person name="Itoh T."/>
            <person name="Niimura Y."/>
            <person name="Fujii Y."/>
            <person name="Habara T."/>
            <person name="Sakai H."/>
            <person name="Sato Y."/>
            <person name="Wilson G."/>
            <person name="Kumar K."/>
            <person name="McCouch S."/>
            <person name="Juretic N."/>
            <person name="Hoen D."/>
            <person name="Wright S."/>
            <person name="Bruskiewich R."/>
            <person name="Bureau T."/>
            <person name="Miyao A."/>
            <person name="Hirochika H."/>
            <person name="Nishikawa T."/>
            <person name="Kadowaki K."/>
            <person name="Sugiura M."/>
            <person name="Burr B."/>
            <person name="Sasaki T."/>
        </authorList>
    </citation>
    <scope>NUCLEOTIDE SEQUENCE [LARGE SCALE GENOMIC DNA]</scope>
    <source>
        <strain evidence="6">cv. Nipponbare</strain>
    </source>
</reference>
<sequence>MADHEVGGLYPIDLASDVDDDEDSGKAIWDDLASEIGGGAATVDTPATPTGLIPLSTDITGKEDGVDHSQSSPLATATGNHMEGVAVADLVTGAAKGEDIQSKAEIQPACGTLKEQPSKAVYGSCISGQMFGLQDSQYILAKPSSSERFYNHNSDAIGSNHLKLHRQISADGNAESRLELNKDAIGVLSGEKSPLAKSGKQIEQLMVNDLSAHPYNPVCPFSQGVSYYSSSSQHIVSSSGEVKYIRNSGQEMQIACDIVEEPSHIALYGSKNPYELTGLGMNLSTNSAKENNEYNQLKLQKQIDGYQRFEIGSGLNMDDADGDLTATGVPQKVQDGKNMGFDNVADNNPRMSVPHNTVVSARNARNQSPTMSGMAARQPSQPFLHANVAETNSPFGHQFADNLLLRLQHNHQTYPYMGATTAAYGLDLLGGTMIGKDDLKHKNLHGQIGFHENVASHYFGMNPELPRISSFLHQKCSEFLQLNSDAMRCLTRVEKQVEQSTIIGPPFPSVTVPSPLSVNHLSSMSRGYCLGYKDPNNQGIGFSPMYEPSGFNTNYTLPLRMEAHAMESYDIDALSKATRQSCQRKQYRHLERHHKKIVASEAQALHSNVETPIRMNKAKEFNEICGSRFIQQKLQNATPEEKFMVFEEIMPDAIELVMDIYGNYVLQKVATGKSFTGSWSSFNAGEVVQGSAGVVDGGSG</sequence>
<feature type="repeat" description="Pumilio" evidence="3">
    <location>
        <begin position="648"/>
        <end position="669"/>
    </location>
</feature>
<dbReference type="EMBL" id="AP008211">
    <property type="protein sequence ID" value="BAH93083.1"/>
    <property type="molecule type" value="Genomic_DNA"/>
</dbReference>
<dbReference type="GO" id="GO:0006417">
    <property type="term" value="P:regulation of translation"/>
    <property type="evidence" value="ECO:0007669"/>
    <property type="project" value="UniProtKB-KW"/>
</dbReference>
<feature type="domain" description="PUM-HD" evidence="4">
    <location>
        <begin position="585"/>
        <end position="700"/>
    </location>
</feature>
<evidence type="ECO:0000256" key="2">
    <source>
        <dbReference type="ARBA" id="ARBA00022845"/>
    </source>
</evidence>